<dbReference type="Proteomes" id="UP000618931">
    <property type="component" value="Unassembled WGS sequence"/>
</dbReference>
<name>A0ABS0HZU9_9BACT</name>
<proteinExistence type="predicted"/>
<gene>
    <name evidence="1" type="ORF">I2H31_01800</name>
</gene>
<keyword evidence="2" id="KW-1185">Reference proteome</keyword>
<dbReference type="PROSITE" id="PS51257">
    <property type="entry name" value="PROKAR_LIPOPROTEIN"/>
    <property type="match status" value="1"/>
</dbReference>
<evidence type="ECO:0000313" key="1">
    <source>
        <dbReference type="EMBL" id="MBF9219824.1"/>
    </source>
</evidence>
<accession>A0ABS0HZU9</accession>
<dbReference type="InterPro" id="IPR008969">
    <property type="entry name" value="CarboxyPept-like_regulatory"/>
</dbReference>
<dbReference type="Pfam" id="PF13620">
    <property type="entry name" value="CarboxypepD_reg"/>
    <property type="match status" value="1"/>
</dbReference>
<dbReference type="Gene3D" id="2.60.40.1120">
    <property type="entry name" value="Carboxypeptidase-like, regulatory domain"/>
    <property type="match status" value="1"/>
</dbReference>
<sequence>MLRSFLSARRRPPLVAWAWLLTLLLSGALAGCHHEDGIDPVPSPENPTQVTTAVSGLVRDEQNRPVAGALVRVAGQSQTTDANGAFCFASVTVPAARYVVQASKANYFDSTVGLKPGAGQTATTVLLTSRGPALTLGSATAGGTLQVPGGARIEFPAGAVARNGSAYGGAVQAYVRYIDPTSARVNDLMPGRDLQAESADGKTQKLKTFGAMRVELEDGAGQALQLAAGQRATLRFPVPASMRGAAPATIPLWHFDEAKGLWVEEGSASLTGGEYVGTVGHFSSWNADQIVGPSAFIKFRIRPTTDLPGFTKKEAPYPVARVSIPRLGLQMTVLCNSADSVQIVEVPSGSWTGPAGEADELFSTAAENFGTASVNRLRLGNLAPGTTTDIGTLRVNPLSAVKGRFAPNSCNGRPVDHYFAYYDTPTANGDFTLFYRSVSADGQFNFRCAPGQLIRLAFYNDGGQVIGQRDVAPPPAGQVLDLGALDPCTGNPATNPGNNGGILVPGNPGSGSHTVDPSARVDFTINGDGHVNESVQMRDTSPAGAGPFATFFANGAAIGIPGPALQLQAGGTGPGSKFIYLALENASGRGTFPLTVMLPGLMFNGGELTMQAYFPQSPRPATGLTVTITRYDAVGGRIQGTFAGTLMALSGDVVTISNGSFDLRRGVDL</sequence>
<dbReference type="EMBL" id="JADQDM010000001">
    <property type="protein sequence ID" value="MBF9219824.1"/>
    <property type="molecule type" value="Genomic_DNA"/>
</dbReference>
<dbReference type="RefSeq" id="WP_196291290.1">
    <property type="nucleotide sequence ID" value="NZ_JADQDM010000001.1"/>
</dbReference>
<organism evidence="1 2">
    <name type="scientific">Hymenobacter ruricola</name>
    <dbReference type="NCBI Taxonomy" id="2791023"/>
    <lineage>
        <taxon>Bacteria</taxon>
        <taxon>Pseudomonadati</taxon>
        <taxon>Bacteroidota</taxon>
        <taxon>Cytophagia</taxon>
        <taxon>Cytophagales</taxon>
        <taxon>Hymenobacteraceae</taxon>
        <taxon>Hymenobacter</taxon>
    </lineage>
</organism>
<reference evidence="1 2" key="1">
    <citation type="submission" date="2020-11" db="EMBL/GenBank/DDBJ databases">
        <authorList>
            <person name="Kim M.K."/>
        </authorList>
    </citation>
    <scope>NUCLEOTIDE SEQUENCE [LARGE SCALE GENOMIC DNA]</scope>
    <source>
        <strain evidence="1 2">BT662</strain>
    </source>
</reference>
<evidence type="ECO:0000313" key="2">
    <source>
        <dbReference type="Proteomes" id="UP000618931"/>
    </source>
</evidence>
<dbReference type="SUPFAM" id="SSF49464">
    <property type="entry name" value="Carboxypeptidase regulatory domain-like"/>
    <property type="match status" value="1"/>
</dbReference>
<protein>
    <submittedName>
        <fullName evidence="1">Carboxypeptidase regulatory-like domain-containing protein</fullName>
    </submittedName>
</protein>
<comment type="caution">
    <text evidence="1">The sequence shown here is derived from an EMBL/GenBank/DDBJ whole genome shotgun (WGS) entry which is preliminary data.</text>
</comment>